<evidence type="ECO:0000313" key="2">
    <source>
        <dbReference type="Proteomes" id="UP000198324"/>
    </source>
</evidence>
<accession>A0A239BJP5</accession>
<proteinExistence type="predicted"/>
<protein>
    <submittedName>
        <fullName evidence="1">Uncharacterized protein</fullName>
    </submittedName>
</protein>
<reference evidence="1 2" key="1">
    <citation type="submission" date="2017-06" db="EMBL/GenBank/DDBJ databases">
        <authorList>
            <person name="Kim H.J."/>
            <person name="Triplett B.A."/>
        </authorList>
    </citation>
    <scope>NUCLEOTIDE SEQUENCE [LARGE SCALE GENOMIC DNA]</scope>
    <source>
        <strain evidence="1 2">DSM 13116</strain>
    </source>
</reference>
<gene>
    <name evidence="1" type="ORF">SAMN04488503_2637</name>
</gene>
<dbReference type="AlphaFoldDB" id="A0A239BJP5"/>
<name>A0A239BJP5_9BACT</name>
<evidence type="ECO:0000313" key="1">
    <source>
        <dbReference type="EMBL" id="SNS08210.1"/>
    </source>
</evidence>
<sequence>MRQLYLVYRVMSDGDRHPETIMALDEDDRKNAAKALDQVIADDAPEQALRSGERWEFVPQDLAPLADWEEIAPPDARSLPY</sequence>
<dbReference type="OrthoDB" id="5471150at2"/>
<keyword evidence="2" id="KW-1185">Reference proteome</keyword>
<dbReference type="RefSeq" id="WP_089274838.1">
    <property type="nucleotide sequence ID" value="NZ_FZOC01000005.1"/>
</dbReference>
<dbReference type="Proteomes" id="UP000198324">
    <property type="component" value="Unassembled WGS sequence"/>
</dbReference>
<dbReference type="EMBL" id="FZOC01000005">
    <property type="protein sequence ID" value="SNS08210.1"/>
    <property type="molecule type" value="Genomic_DNA"/>
</dbReference>
<organism evidence="1 2">
    <name type="scientific">Humidesulfovibrio mexicanus</name>
    <dbReference type="NCBI Taxonomy" id="147047"/>
    <lineage>
        <taxon>Bacteria</taxon>
        <taxon>Pseudomonadati</taxon>
        <taxon>Thermodesulfobacteriota</taxon>
        <taxon>Desulfovibrionia</taxon>
        <taxon>Desulfovibrionales</taxon>
        <taxon>Desulfovibrionaceae</taxon>
        <taxon>Humidesulfovibrio</taxon>
    </lineage>
</organism>